<dbReference type="InterPro" id="IPR027417">
    <property type="entry name" value="P-loop_NTPase"/>
</dbReference>
<dbReference type="Pfam" id="PF04548">
    <property type="entry name" value="AIG1"/>
    <property type="match status" value="2"/>
</dbReference>
<dbReference type="PROSITE" id="PS51720">
    <property type="entry name" value="G_AIG1"/>
    <property type="match status" value="2"/>
</dbReference>
<evidence type="ECO:0000259" key="6">
    <source>
        <dbReference type="PROSITE" id="PS51720"/>
    </source>
</evidence>
<evidence type="ECO:0000256" key="3">
    <source>
        <dbReference type="ARBA" id="ARBA00023134"/>
    </source>
</evidence>
<dbReference type="FunFam" id="3.40.50.300:FF:000366">
    <property type="entry name" value="GTPase, IMAP family member 2"/>
    <property type="match status" value="2"/>
</dbReference>
<keyword evidence="7" id="KW-1185">Reference proteome</keyword>
<dbReference type="OrthoDB" id="425923at2759"/>
<feature type="transmembrane region" description="Helical" evidence="5">
    <location>
        <begin position="249"/>
        <end position="272"/>
    </location>
</feature>
<dbReference type="Proteomes" id="UP000515145">
    <property type="component" value="Chromosome 5"/>
</dbReference>
<evidence type="ECO:0000313" key="8">
    <source>
        <dbReference type="RefSeq" id="XP_028260917.1"/>
    </source>
</evidence>
<feature type="domain" description="AIG1-type G" evidence="6">
    <location>
        <begin position="401"/>
        <end position="612"/>
    </location>
</feature>
<feature type="coiled-coil region" evidence="4">
    <location>
        <begin position="580"/>
        <end position="628"/>
    </location>
</feature>
<feature type="transmembrane region" description="Helical" evidence="5">
    <location>
        <begin position="284"/>
        <end position="306"/>
    </location>
</feature>
<evidence type="ECO:0000256" key="5">
    <source>
        <dbReference type="SAM" id="Phobius"/>
    </source>
</evidence>
<feature type="coiled-coil region" evidence="4">
    <location>
        <begin position="208"/>
        <end position="235"/>
    </location>
</feature>
<protein>
    <submittedName>
        <fullName evidence="8">Uncharacterized protein LOC114435443</fullName>
    </submittedName>
</protein>
<keyword evidence="5" id="KW-0812">Transmembrane</keyword>
<dbReference type="Gene3D" id="3.40.50.300">
    <property type="entry name" value="P-loop containing nucleotide triphosphate hydrolases"/>
    <property type="match status" value="2"/>
</dbReference>
<gene>
    <name evidence="8" type="primary">LOC114435443</name>
</gene>
<dbReference type="RefSeq" id="XP_028260917.1">
    <property type="nucleotide sequence ID" value="XM_028405116.1"/>
</dbReference>
<proteinExistence type="inferred from homology"/>
<dbReference type="AlphaFoldDB" id="A0A6P7IDE9"/>
<evidence type="ECO:0000313" key="7">
    <source>
        <dbReference type="Proteomes" id="UP000515145"/>
    </source>
</evidence>
<dbReference type="PANTHER" id="PTHR10903:SF62">
    <property type="entry name" value="GTPASE IMAP FAMILY MEMBER 4-LIKE-RELATED"/>
    <property type="match status" value="1"/>
</dbReference>
<evidence type="ECO:0000256" key="1">
    <source>
        <dbReference type="ARBA" id="ARBA00008535"/>
    </source>
</evidence>
<feature type="transmembrane region" description="Helical" evidence="5">
    <location>
        <begin position="633"/>
        <end position="653"/>
    </location>
</feature>
<keyword evidence="4" id="KW-0175">Coiled coil</keyword>
<evidence type="ECO:0000256" key="4">
    <source>
        <dbReference type="SAM" id="Coils"/>
    </source>
</evidence>
<keyword evidence="5" id="KW-1133">Transmembrane helix</keyword>
<sequence length="758" mass="82588">MSAPQRRIVLLGKTGTGKSSLANTILGETVFGVSHTADSETSECKTETREAHGRTITITDTPGFFDSKKSGDELKSAIAQCITECSPGPHAFLILLKVERFTVQENEVISKIKKSFSEEAFKHAVVVFTHGNQLPDGMKIEEFVGKNEKLRDLLEKCGSRYHVVDNNCWKNNQQDEYRNNQVQVEALLNTIDSMIEANGGGYYTNEMLQAVEKLIQEEEERIRQTAGNMSEKEIREQAKRKVRDVLKKVAAVTTGGLLGALFGVPLLVASVVNALLKIRSAATVVGGCVLGGVSGVGVGATAVTSVTAQTAISIGAVVAAAGGAVIGGCVGYESADQADSVKEAVKNTVQALAEPFKQLGTNTQQQKHGEDKLPLLQNRRQRRRTHNLNPLHTDSSSIMKAPCRRIVLLGKTGTGKSSLANTILGESVFQSHYSGTSECQTETREVHGRNITITDTPGFFGSHMSEESKKERAVIDCIAECSPGPHVFLILLKVEVFTVDENESISEIERSFSEEAFKHAVVVFTHGEQLHDGMKIEEFVGKNEKLHDLLEKCGGRFHVVDNKRWNNNQQDEYRNNQFQVKALLNTIDRMIEENREATKKDYYSNEMFQEVEKQIDKKKKTREEGKEEFRKKMAGVGTGVLLGALLGVPYMVLHVVEVLVGKNPTKIKENFKAAAGAAAATGLTTLVTPGTALGVGVGAAVAAGAVEGGRTGYEEGEKAQSVCEAVTNTIAQVYYNMIGKPIQQIREAMKKREQAASE</sequence>
<accession>A0A6P7IDE9</accession>
<comment type="similarity">
    <text evidence="1">Belongs to the TRAFAC class TrmE-Era-EngA-EngB-Septin-like GTPase superfamily. AIG1/Toc34/Toc159-like paraseptin GTPase family. IAN subfamily.</text>
</comment>
<dbReference type="InParanoid" id="A0A6P7IDE9"/>
<keyword evidence="2" id="KW-0547">Nucleotide-binding</keyword>
<dbReference type="SUPFAM" id="SSF52540">
    <property type="entry name" value="P-loop containing nucleoside triphosphate hydrolases"/>
    <property type="match status" value="2"/>
</dbReference>
<reference evidence="8" key="1">
    <citation type="submission" date="2025-08" db="UniProtKB">
        <authorList>
            <consortium name="RefSeq"/>
        </authorList>
    </citation>
    <scope>IDENTIFICATION</scope>
</reference>
<dbReference type="GeneID" id="114435443"/>
<keyword evidence="5" id="KW-0472">Membrane</keyword>
<dbReference type="CDD" id="cd01852">
    <property type="entry name" value="AIG1"/>
    <property type="match status" value="1"/>
</dbReference>
<dbReference type="GO" id="GO:0005525">
    <property type="term" value="F:GTP binding"/>
    <property type="evidence" value="ECO:0007669"/>
    <property type="project" value="UniProtKB-KW"/>
</dbReference>
<evidence type="ECO:0000256" key="2">
    <source>
        <dbReference type="ARBA" id="ARBA00022741"/>
    </source>
</evidence>
<feature type="transmembrane region" description="Helical" evidence="5">
    <location>
        <begin position="312"/>
        <end position="332"/>
    </location>
</feature>
<name>A0A6P7IDE9_9TELE</name>
<organism evidence="7 8">
    <name type="scientific">Parambassis ranga</name>
    <name type="common">Indian glassy fish</name>
    <dbReference type="NCBI Taxonomy" id="210632"/>
    <lineage>
        <taxon>Eukaryota</taxon>
        <taxon>Metazoa</taxon>
        <taxon>Chordata</taxon>
        <taxon>Craniata</taxon>
        <taxon>Vertebrata</taxon>
        <taxon>Euteleostomi</taxon>
        <taxon>Actinopterygii</taxon>
        <taxon>Neopterygii</taxon>
        <taxon>Teleostei</taxon>
        <taxon>Neoteleostei</taxon>
        <taxon>Acanthomorphata</taxon>
        <taxon>Ovalentaria</taxon>
        <taxon>Ambassidae</taxon>
        <taxon>Parambassis</taxon>
    </lineage>
</organism>
<dbReference type="InterPro" id="IPR006703">
    <property type="entry name" value="G_AIG1"/>
</dbReference>
<feature type="domain" description="AIG1-type G" evidence="6">
    <location>
        <begin position="3"/>
        <end position="212"/>
    </location>
</feature>
<dbReference type="PANTHER" id="PTHR10903">
    <property type="entry name" value="GTPASE, IMAP FAMILY MEMBER-RELATED"/>
    <property type="match status" value="1"/>
</dbReference>
<dbReference type="InterPro" id="IPR045058">
    <property type="entry name" value="GIMA/IAN/Toc"/>
</dbReference>
<keyword evidence="3" id="KW-0342">GTP-binding</keyword>